<dbReference type="InterPro" id="IPR013979">
    <property type="entry name" value="TIF_beta_prop-like"/>
</dbReference>
<dbReference type="SUPFAM" id="SSF57959">
    <property type="entry name" value="Leucine zipper domain"/>
    <property type="match status" value="1"/>
</dbReference>
<dbReference type="GO" id="GO:0003743">
    <property type="term" value="F:translation initiation factor activity"/>
    <property type="evidence" value="ECO:0007669"/>
    <property type="project" value="UniProtKB-UniRule"/>
</dbReference>
<dbReference type="GO" id="GO:0003700">
    <property type="term" value="F:DNA-binding transcription factor activity"/>
    <property type="evidence" value="ECO:0007669"/>
    <property type="project" value="InterPro"/>
</dbReference>
<dbReference type="SMART" id="SM00338">
    <property type="entry name" value="BRLZ"/>
    <property type="match status" value="1"/>
</dbReference>
<dbReference type="Pfam" id="PF08662">
    <property type="entry name" value="eIF2A"/>
    <property type="match status" value="1"/>
</dbReference>
<dbReference type="InterPro" id="IPR035979">
    <property type="entry name" value="RBD_domain_sf"/>
</dbReference>
<keyword evidence="3 7" id="KW-0396">Initiation factor</keyword>
<comment type="subcellular location">
    <subcellularLocation>
        <location evidence="1 7">Cytoplasm</location>
    </subcellularLocation>
</comment>
<dbReference type="GO" id="GO:0001732">
    <property type="term" value="P:formation of cytoplasmic translation initiation complex"/>
    <property type="evidence" value="ECO:0007669"/>
    <property type="project" value="UniProtKB-UniRule"/>
</dbReference>
<dbReference type="GO" id="GO:0003723">
    <property type="term" value="F:RNA binding"/>
    <property type="evidence" value="ECO:0007669"/>
    <property type="project" value="UniProtKB-UniRule"/>
</dbReference>
<keyword evidence="12" id="KW-1185">Reference proteome</keyword>
<dbReference type="OrthoDB" id="10250414at2759"/>
<dbReference type="Gene3D" id="3.30.70.330">
    <property type="match status" value="1"/>
</dbReference>
<feature type="domain" description="BZIP" evidence="10">
    <location>
        <begin position="770"/>
        <end position="784"/>
    </location>
</feature>
<feature type="coiled-coil region" evidence="8">
    <location>
        <begin position="782"/>
        <end position="841"/>
    </location>
</feature>
<evidence type="ECO:0000313" key="12">
    <source>
        <dbReference type="Proteomes" id="UP000683000"/>
    </source>
</evidence>
<gene>
    <name evidence="7" type="primary">PRT1</name>
    <name evidence="11" type="ORF">JVT61DRAFT_5699</name>
</gene>
<dbReference type="InterPro" id="IPR018287">
    <property type="entry name" value="Hap4_TF_heteromerisation"/>
</dbReference>
<evidence type="ECO:0000259" key="10">
    <source>
        <dbReference type="PROSITE" id="PS00036"/>
    </source>
</evidence>
<evidence type="ECO:0000313" key="11">
    <source>
        <dbReference type="EMBL" id="KAG6381293.1"/>
    </source>
</evidence>
<sequence length="1264" mass="141679">MTVPNGTPHLNLDDELDLSDIEAKYHVALDDSLDSVIVVDGVPVIDKSKLDKLLTKISKEFTKKGAALKPESIFVPWDNASGKSKGYIFVDADSADAATYAINAMHGHPFDLKHTFLVNRFSDIEQYANMDETYVEPKMEEFHPKEHLRAWLADPQGRDQYVTYRGDDVEIHWHGKPSQCEVAYTKKNWTELYAHGLLSAHTLQLSSARVSAYGAVLLGSHGSDSLTLLSMSPTLPQGSEYFSPEDEGNNIAVWDVKSGHLLRTFPTSLFESEDPSVKKQMQWPAFKWSADDKYVARVTPGQQISVYELPSMGLHDKKSLKIEGVFDFEWCPHGDKDRDDSDKVAKTDKPKKARENMLAYWTPEVANQPARVTLLEFPSRRILRQKNLFNVTECKLYWQNHGDFLCVKVDRHTKTKKSIFCNLEIFPVREKDFPVEVVELKDTVTDFSWEPKGERFAIVSSSDPNLGNPAPGITIKTDISFYQLDRTKNDFRLLRTLASRTSNTIRWSPRGRHVVLATVGSSTKSELEFWDLDFNSEERREGQTAEWGTGIQQLGSADHYGVTDVEWDPSGRYLATSASAWRHTLENGYAIWDFRGQELEKHVLDRFKQFIWRPRPRTLLTKEQQRQIRRNLKEYSRTFDEEDAVEESNVSAELIAHRKRLVDEWNAWRVRCRRDIADEKSGKGQRAEHVGGGEAKEVIEEWIDEPTAMSLVELSPASETASSSSPLWAQPSKEWVIPAKPRPGRKPKKELNAGPTDPKDDADEESSASRRVQNRAAQRAFRERKQSQLAELQARLHLYEQGEIERNVALQNIAKKMKEENEELRKENQTLRDKIAQMEQDDALLDKDKKRVYDDMSTSSPSFLSADNSANKRARVDEDKQEALHPALLSPFPSSLSSLVSSPDVTSPIGAFSPGGHDSRHSFFPTPPPINDLFSLTGTTETTKHLDDQDPVDSFTCPLCTPDAPCLCREVTVQQATSISNNSHHQHALQSDGHNPQSIVSLNQTVHVNISPTSGMSILDNLPAFQAPVPIRRRTGTSRANPVFPVTPITTTSSSSASKCSGDPDNCMACADDNFGKAFCQAIGHTVNSTLPCIDCPKRTNQTDEILVGGCCGDISKCGSCGIAPIISSTTPSRGPETIPTDDAWRQLKSHPNVAFADLTLLAEVVARRSNCTGSRVVISPAPGSVTPEHNVHHEPTSASADHSVLLTDPHEHFRQKQRQRDSGPQLVPQHVLIECGRRRVKEVNADGVREALRLLDQKFAHMR</sequence>
<dbReference type="EMBL" id="JAGFBS010000002">
    <property type="protein sequence ID" value="KAG6381293.1"/>
    <property type="molecule type" value="Genomic_DNA"/>
</dbReference>
<dbReference type="Pfam" id="PF10297">
    <property type="entry name" value="Hap4_Hap_bind"/>
    <property type="match status" value="1"/>
</dbReference>
<proteinExistence type="inferred from homology"/>
<feature type="region of interest" description="Disordered" evidence="9">
    <location>
        <begin position="1181"/>
        <end position="1200"/>
    </location>
</feature>
<feature type="compositionally biased region" description="Low complexity" evidence="9">
    <location>
        <begin position="715"/>
        <end position="727"/>
    </location>
</feature>
<dbReference type="SUPFAM" id="SSF54928">
    <property type="entry name" value="RNA-binding domain, RBD"/>
    <property type="match status" value="1"/>
</dbReference>
<evidence type="ECO:0000256" key="7">
    <source>
        <dbReference type="HAMAP-Rule" id="MF_03001"/>
    </source>
</evidence>
<dbReference type="InterPro" id="IPR034363">
    <property type="entry name" value="eIF3B_RRM"/>
</dbReference>
<feature type="region of interest" description="Disordered" evidence="9">
    <location>
        <begin position="850"/>
        <end position="873"/>
    </location>
</feature>
<dbReference type="GO" id="GO:0031369">
    <property type="term" value="F:translation initiation factor binding"/>
    <property type="evidence" value="ECO:0007669"/>
    <property type="project" value="InterPro"/>
</dbReference>
<dbReference type="CDD" id="cd12278">
    <property type="entry name" value="RRM_eIF3B"/>
    <property type="match status" value="1"/>
</dbReference>
<keyword evidence="5 7" id="KW-0648">Protein biosynthesis</keyword>
<dbReference type="InterPro" id="IPR004827">
    <property type="entry name" value="bZIP"/>
</dbReference>
<evidence type="ECO:0000256" key="2">
    <source>
        <dbReference type="ARBA" id="ARBA00022490"/>
    </source>
</evidence>
<evidence type="ECO:0000256" key="4">
    <source>
        <dbReference type="ARBA" id="ARBA00022884"/>
    </source>
</evidence>
<dbReference type="AlphaFoldDB" id="A0A8I3ADG0"/>
<dbReference type="Gene3D" id="2.130.10.10">
    <property type="entry name" value="YVTN repeat-like/Quinoprotein amine dehydrogenase"/>
    <property type="match status" value="1"/>
</dbReference>
<dbReference type="InterPro" id="IPR046347">
    <property type="entry name" value="bZIP_sf"/>
</dbReference>
<protein>
    <recommendedName>
        <fullName evidence="7">Eukaryotic translation initiation factor 3 subunit B</fullName>
        <shortName evidence="7">eIF3b</shortName>
    </recommendedName>
    <alternativeName>
        <fullName evidence="7">Eukaryotic translation initiation factor 3 90 kDa subunit homolog</fullName>
        <shortName evidence="7">eIF3 p90</shortName>
    </alternativeName>
    <alternativeName>
        <fullName evidence="7">Translation initiation factor eIF3, p90 subunit homolog</fullName>
    </alternativeName>
</protein>
<comment type="caution">
    <text evidence="11">The sequence shown here is derived from an EMBL/GenBank/DDBJ whole genome shotgun (WGS) entry which is preliminary data.</text>
</comment>
<evidence type="ECO:0000256" key="6">
    <source>
        <dbReference type="ARBA" id="ARBA00023242"/>
    </source>
</evidence>
<dbReference type="GO" id="GO:0005634">
    <property type="term" value="C:nucleus"/>
    <property type="evidence" value="ECO:0007669"/>
    <property type="project" value="InterPro"/>
</dbReference>
<evidence type="ECO:0000256" key="1">
    <source>
        <dbReference type="ARBA" id="ARBA00004496"/>
    </source>
</evidence>
<dbReference type="PROSITE" id="PS00036">
    <property type="entry name" value="BZIP_BASIC"/>
    <property type="match status" value="1"/>
</dbReference>
<keyword evidence="8" id="KW-0175">Coiled coil</keyword>
<evidence type="ECO:0000256" key="9">
    <source>
        <dbReference type="SAM" id="MobiDB-lite"/>
    </source>
</evidence>
<dbReference type="HAMAP" id="MF_03001">
    <property type="entry name" value="eIF3b"/>
    <property type="match status" value="1"/>
</dbReference>
<comment type="similarity">
    <text evidence="7">Belongs to the eIF-3 subunit B family.</text>
</comment>
<keyword evidence="6" id="KW-0539">Nucleus</keyword>
<dbReference type="GO" id="GO:0005852">
    <property type="term" value="C:eukaryotic translation initiation factor 3 complex"/>
    <property type="evidence" value="ECO:0007669"/>
    <property type="project" value="UniProtKB-UniRule"/>
</dbReference>
<accession>A0A8I3ADG0</accession>
<dbReference type="SUPFAM" id="SSF82171">
    <property type="entry name" value="DPP6 N-terminal domain-like"/>
    <property type="match status" value="1"/>
</dbReference>
<dbReference type="Proteomes" id="UP000683000">
    <property type="component" value="Unassembled WGS sequence"/>
</dbReference>
<comment type="subunit">
    <text evidence="7">Component of the eukaryotic translation initiation factor 3 (eIF-3) complex.</text>
</comment>
<dbReference type="GO" id="GO:0016282">
    <property type="term" value="C:eukaryotic 43S preinitiation complex"/>
    <property type="evidence" value="ECO:0007669"/>
    <property type="project" value="UniProtKB-UniRule"/>
</dbReference>
<evidence type="ECO:0000256" key="8">
    <source>
        <dbReference type="SAM" id="Coils"/>
    </source>
</evidence>
<comment type="function">
    <text evidence="7">RNA-binding component of the eukaryotic translation initiation factor 3 (eIF-3) complex, which is involved in protein synthesis of a specialized repertoire of mRNAs and, together with other initiation factors, stimulates binding of mRNA and methionyl-tRNAi to the 40S ribosome. The eIF-3 complex specifically targets and initiates translation of a subset of mRNAs involved in cell proliferation.</text>
</comment>
<feature type="compositionally biased region" description="Polar residues" evidence="9">
    <location>
        <begin position="856"/>
        <end position="871"/>
    </location>
</feature>
<name>A0A8I3ADG0_9AGAM</name>
<dbReference type="Gene3D" id="1.20.5.170">
    <property type="match status" value="1"/>
</dbReference>
<dbReference type="GO" id="GO:0033290">
    <property type="term" value="C:eukaryotic 48S preinitiation complex"/>
    <property type="evidence" value="ECO:0007669"/>
    <property type="project" value="UniProtKB-UniRule"/>
</dbReference>
<dbReference type="InterPro" id="IPR015943">
    <property type="entry name" value="WD40/YVTN_repeat-like_dom_sf"/>
</dbReference>
<dbReference type="InterPro" id="IPR011400">
    <property type="entry name" value="EIF3B"/>
</dbReference>
<dbReference type="CDD" id="cd14688">
    <property type="entry name" value="bZIP_YAP"/>
    <property type="match status" value="1"/>
</dbReference>
<keyword evidence="2 7" id="KW-0963">Cytoplasm</keyword>
<feature type="region of interest" description="Disordered" evidence="9">
    <location>
        <begin position="715"/>
        <end position="782"/>
    </location>
</feature>
<dbReference type="PANTHER" id="PTHR14068">
    <property type="entry name" value="EUKARYOTIC TRANSLATION INITIATION FACTOR 3 EIF3 -RELATED"/>
    <property type="match status" value="1"/>
</dbReference>
<keyword evidence="4 7" id="KW-0694">RNA-binding</keyword>
<reference evidence="11" key="1">
    <citation type="submission" date="2021-03" db="EMBL/GenBank/DDBJ databases">
        <title>Evolutionary innovations through gain and loss of genes in the ectomycorrhizal Boletales.</title>
        <authorList>
            <person name="Wu G."/>
            <person name="Miyauchi S."/>
            <person name="Morin E."/>
            <person name="Yang Z.-L."/>
            <person name="Xu J."/>
            <person name="Martin F.M."/>
        </authorList>
    </citation>
    <scope>NUCLEOTIDE SEQUENCE</scope>
    <source>
        <strain evidence="11">BR01</strain>
    </source>
</reference>
<evidence type="ECO:0000256" key="3">
    <source>
        <dbReference type="ARBA" id="ARBA00022540"/>
    </source>
</evidence>
<evidence type="ECO:0000256" key="5">
    <source>
        <dbReference type="ARBA" id="ARBA00022917"/>
    </source>
</evidence>
<dbReference type="PANTHER" id="PTHR14068:SF0">
    <property type="entry name" value="EUKARYOTIC TRANSLATION INITIATION FACTOR 3 SUBUNIT B"/>
    <property type="match status" value="1"/>
</dbReference>
<dbReference type="InterPro" id="IPR012677">
    <property type="entry name" value="Nucleotide-bd_a/b_plait_sf"/>
</dbReference>
<organism evidence="11 12">
    <name type="scientific">Boletus reticuloceps</name>
    <dbReference type="NCBI Taxonomy" id="495285"/>
    <lineage>
        <taxon>Eukaryota</taxon>
        <taxon>Fungi</taxon>
        <taxon>Dikarya</taxon>
        <taxon>Basidiomycota</taxon>
        <taxon>Agaricomycotina</taxon>
        <taxon>Agaricomycetes</taxon>
        <taxon>Agaricomycetidae</taxon>
        <taxon>Boletales</taxon>
        <taxon>Boletineae</taxon>
        <taxon>Boletaceae</taxon>
        <taxon>Boletoideae</taxon>
        <taxon>Boletus</taxon>
    </lineage>
</organism>